<accession>A0AA40WYI2</accession>
<name>A0AA40WYI2_9GAMM</name>
<evidence type="ECO:0000259" key="1">
    <source>
        <dbReference type="Pfam" id="PF02338"/>
    </source>
</evidence>
<dbReference type="AlphaFoldDB" id="A0AA40WYI2"/>
<reference evidence="2" key="2">
    <citation type="submission" date="2022-09" db="EMBL/GenBank/DDBJ databases">
        <title>Rouxiella aceris sp. nov., isolated from tree sap and emended description of the genus Rhouxiella.</title>
        <authorList>
            <person name="Kim I.S."/>
        </authorList>
    </citation>
    <scope>NUCLEOTIDE SEQUENCE</scope>
    <source>
        <strain evidence="2">SAP-2</strain>
    </source>
</reference>
<protein>
    <recommendedName>
        <fullName evidence="1">OTU domain-containing protein</fullName>
    </recommendedName>
</protein>
<dbReference type="RefSeq" id="WP_194977388.1">
    <property type="nucleotide sequence ID" value="NZ_JADMKS010000001.1"/>
</dbReference>
<dbReference type="Proteomes" id="UP000705283">
    <property type="component" value="Unassembled WGS sequence"/>
</dbReference>
<evidence type="ECO:0000313" key="3">
    <source>
        <dbReference type="Proteomes" id="UP000705283"/>
    </source>
</evidence>
<dbReference type="Pfam" id="PF02338">
    <property type="entry name" value="OTU"/>
    <property type="match status" value="1"/>
</dbReference>
<sequence>MSDKITPSSTPPFIPLPDTRAMSQPVSPWISSLQGVANPASFIPLPQVRPYKLRDNEAKNKEMFAAKDKTPREKHETSLQYAYRLGIAAPHLTHAQLADAAGVTPITLHHSPLFRKPNEAIDKMRSETHCQPDETPLEYGIRLKMLYPNYCLRDYATVAGVSANTLGTRPLFQKVTEGVIRAQTESPRLPGETQIEWGLRLKELHGLNASECSAATGALLNNFRRTKVFDAQQLIDTSACDAQGVTVPANLLDLAGIEYRDTTPSASPAPSTSCCLPEPGVAQHDSTSDIYNLPLSPMPLFGLQDIHNIAELMLREPGSFNNQLGDQVVQLLLNSGRLPADLVISVIQDGEQQPLYFRGVTDIPVNRAPSIGEATIALVRSGEEDCGHYNLFQDGVKKPNQPDGDCLYRAIAQGLGREDTAAAIAELRGHAAQEFTNNHQQYLQAVDLDTFQMEYLQLLHQNKVVNISPSQCSTSTLEVDNVSIASSASTISFDDPVIGSNKRKQKSTVRPGQSEKLPDLLSRFIQTRNVYPETLLNWISDEQIISWAAMGIESAEGEKVGAYVIHEVTSTLLNLLNRHRASVDDVAAAFLPTTRDLQLSLVNTLPLIMNQRSGLRVSQLIRRLSSNVATRQKIHSVMREKYTSDSPLTLEFIQNQSFYARIKNMSQRLTAVQTAKAFKEAQQKGIKASLDSAKETFDQSVKELHDAGLITEPSVLNQFFSFERQNLKRPALERKHSLDSLLPENNIFNAELVDDLQQRDRQNFERFQNRTLALREQTRQIRTQQDAKASQSLRLSSLMTDAATVTAAARGAYLATARNAEKEQQWEADKEMQWQESRAVRDERSEQLRHQVLDTVQVDALMPTYSNNHEWATLPLAPTLPVPSEQDLTLEIMQNARFPSIPSGLPERDLVLPDVPDVEPNERHGIATAMLDPIYYRKPDQ</sequence>
<organism evidence="2 3">
    <name type="scientific">Rouxiella silvae</name>
    <dbReference type="NCBI Taxonomy" id="1646373"/>
    <lineage>
        <taxon>Bacteria</taxon>
        <taxon>Pseudomonadati</taxon>
        <taxon>Pseudomonadota</taxon>
        <taxon>Gammaproteobacteria</taxon>
        <taxon>Enterobacterales</taxon>
        <taxon>Yersiniaceae</taxon>
        <taxon>Rouxiella</taxon>
    </lineage>
</organism>
<dbReference type="Gene3D" id="3.90.70.80">
    <property type="match status" value="1"/>
</dbReference>
<comment type="caution">
    <text evidence="2">The sequence shown here is derived from an EMBL/GenBank/DDBJ whole genome shotgun (WGS) entry which is preliminary data.</text>
</comment>
<proteinExistence type="predicted"/>
<dbReference type="CDD" id="cd22744">
    <property type="entry name" value="OTU"/>
    <property type="match status" value="1"/>
</dbReference>
<feature type="domain" description="OTU" evidence="1">
    <location>
        <begin position="401"/>
        <end position="463"/>
    </location>
</feature>
<evidence type="ECO:0000313" key="2">
    <source>
        <dbReference type="EMBL" id="MBF6635331.1"/>
    </source>
</evidence>
<reference evidence="2" key="1">
    <citation type="submission" date="2020-11" db="EMBL/GenBank/DDBJ databases">
        <authorList>
            <person name="Lee S.D."/>
        </authorList>
    </citation>
    <scope>NUCLEOTIDE SEQUENCE</scope>
    <source>
        <strain evidence="2">SAP-2</strain>
    </source>
</reference>
<gene>
    <name evidence="2" type="ORF">ITX54_01420</name>
</gene>
<dbReference type="EMBL" id="JADMKS010000001">
    <property type="protein sequence ID" value="MBF6635331.1"/>
    <property type="molecule type" value="Genomic_DNA"/>
</dbReference>
<dbReference type="InterPro" id="IPR003323">
    <property type="entry name" value="OTU_dom"/>
</dbReference>